<feature type="domain" description="Bromo" evidence="4">
    <location>
        <begin position="636"/>
        <end position="698"/>
    </location>
</feature>
<organism evidence="5 6">
    <name type="scientific">Chaetoceros tenuissimus</name>
    <dbReference type="NCBI Taxonomy" id="426638"/>
    <lineage>
        <taxon>Eukaryota</taxon>
        <taxon>Sar</taxon>
        <taxon>Stramenopiles</taxon>
        <taxon>Ochrophyta</taxon>
        <taxon>Bacillariophyta</taxon>
        <taxon>Coscinodiscophyceae</taxon>
        <taxon>Chaetocerotophycidae</taxon>
        <taxon>Chaetocerotales</taxon>
        <taxon>Chaetocerotaceae</taxon>
        <taxon>Chaetoceros</taxon>
    </lineage>
</organism>
<dbReference type="EMBL" id="BLLK01000029">
    <property type="protein sequence ID" value="GFH48686.1"/>
    <property type="molecule type" value="Genomic_DNA"/>
</dbReference>
<feature type="domain" description="Bromo" evidence="4">
    <location>
        <begin position="483"/>
        <end position="557"/>
    </location>
</feature>
<feature type="region of interest" description="Disordered" evidence="3">
    <location>
        <begin position="582"/>
        <end position="603"/>
    </location>
</feature>
<feature type="region of interest" description="Disordered" evidence="3">
    <location>
        <begin position="109"/>
        <end position="297"/>
    </location>
</feature>
<dbReference type="Proteomes" id="UP001054902">
    <property type="component" value="Unassembled WGS sequence"/>
</dbReference>
<feature type="compositionally biased region" description="Basic and acidic residues" evidence="3">
    <location>
        <begin position="1118"/>
        <end position="1139"/>
    </location>
</feature>
<accession>A0AAD3CMK2</accession>
<gene>
    <name evidence="5" type="ORF">CTEN210_05162</name>
</gene>
<dbReference type="SMART" id="SM00297">
    <property type="entry name" value="BROMO"/>
    <property type="match status" value="6"/>
</dbReference>
<feature type="region of interest" description="Disordered" evidence="3">
    <location>
        <begin position="1118"/>
        <end position="1151"/>
    </location>
</feature>
<evidence type="ECO:0000256" key="1">
    <source>
        <dbReference type="ARBA" id="ARBA00023117"/>
    </source>
</evidence>
<dbReference type="InterPro" id="IPR018359">
    <property type="entry name" value="Bromodomain_CS"/>
</dbReference>
<dbReference type="InterPro" id="IPR050935">
    <property type="entry name" value="Bromo_chromatin_reader"/>
</dbReference>
<evidence type="ECO:0000313" key="5">
    <source>
        <dbReference type="EMBL" id="GFH48686.1"/>
    </source>
</evidence>
<feature type="compositionally biased region" description="Low complexity" evidence="3">
    <location>
        <begin position="155"/>
        <end position="173"/>
    </location>
</feature>
<feature type="region of interest" description="Disordered" evidence="3">
    <location>
        <begin position="732"/>
        <end position="757"/>
    </location>
</feature>
<dbReference type="Pfam" id="PF00439">
    <property type="entry name" value="Bromodomain"/>
    <property type="match status" value="6"/>
</dbReference>
<dbReference type="PROSITE" id="PS50014">
    <property type="entry name" value="BROMODOMAIN_2"/>
    <property type="match status" value="6"/>
</dbReference>
<dbReference type="Gene3D" id="1.20.920.10">
    <property type="entry name" value="Bromodomain-like"/>
    <property type="match status" value="6"/>
</dbReference>
<protein>
    <recommendedName>
        <fullName evidence="4">Bromo domain-containing protein</fullName>
    </recommendedName>
</protein>
<evidence type="ECO:0000313" key="6">
    <source>
        <dbReference type="Proteomes" id="UP001054902"/>
    </source>
</evidence>
<name>A0AAD3CMK2_9STRA</name>
<dbReference type="CDD" id="cd04369">
    <property type="entry name" value="Bromodomain"/>
    <property type="match status" value="5"/>
</dbReference>
<feature type="domain" description="Bromo" evidence="4">
    <location>
        <begin position="838"/>
        <end position="904"/>
    </location>
</feature>
<keyword evidence="6" id="KW-1185">Reference proteome</keyword>
<dbReference type="GO" id="GO:0006355">
    <property type="term" value="P:regulation of DNA-templated transcription"/>
    <property type="evidence" value="ECO:0007669"/>
    <property type="project" value="TreeGrafter"/>
</dbReference>
<dbReference type="InterPro" id="IPR036427">
    <property type="entry name" value="Bromodomain-like_sf"/>
</dbReference>
<evidence type="ECO:0000259" key="4">
    <source>
        <dbReference type="PROSITE" id="PS50014"/>
    </source>
</evidence>
<feature type="compositionally biased region" description="Low complexity" evidence="3">
    <location>
        <begin position="133"/>
        <end position="146"/>
    </location>
</feature>
<feature type="domain" description="Bromo" evidence="4">
    <location>
        <begin position="367"/>
        <end position="430"/>
    </location>
</feature>
<feature type="compositionally biased region" description="Low complexity" evidence="3">
    <location>
        <begin position="282"/>
        <end position="297"/>
    </location>
</feature>
<feature type="domain" description="Bromo" evidence="4">
    <location>
        <begin position="20"/>
        <end position="90"/>
    </location>
</feature>
<feature type="compositionally biased region" description="Basic and acidic residues" evidence="3">
    <location>
        <begin position="250"/>
        <end position="259"/>
    </location>
</feature>
<dbReference type="SUPFAM" id="SSF47370">
    <property type="entry name" value="Bromodomain"/>
    <property type="match status" value="6"/>
</dbReference>
<dbReference type="GO" id="GO:0000785">
    <property type="term" value="C:chromatin"/>
    <property type="evidence" value="ECO:0007669"/>
    <property type="project" value="TreeGrafter"/>
</dbReference>
<dbReference type="PRINTS" id="PR00503">
    <property type="entry name" value="BROMODOMAIN"/>
</dbReference>
<sequence length="1300" mass="147627">MNSVDAKICRDVINNIRAKKYADCNYLFLDPVDTTYFPTYTKVVRKPMDLGTAKRNLEAGIYSSRQEFFADLELCYKNAETFHKDFPENQWIIQKGKELKKYLDKERKRAEKNHLTTTSEASVKKPKLKLSVKKPSSGETASASSVKPKKKLSLKVKNPSSSSATTSSGTGSAQIPNETPVVKKPKIKLPKLKMSTSKKAVPPAATPSQTTTKPKKSSTKKETKKSSSTPKGSVGSNRGKELPSAVAEAKAAKKAEGKKSSASKKINISIQNSMESSAKTPSLKISTKSIGKTSGSKASGKKIKITAKTSKTLATPALPNRTKIQLTLGGPGKIDMGDGTMTHNVKAQCYKVISALQRVEFTEIVWFLEPVNDKAVIEDYRAKIANPMDLASLNKKLDKSRHANVKEFVSDLRRIFGNCLRFNALAGDSYRPVARAIAKTSEELMHLFIQSNSAKPLYPKLLYCWNKCLTIIEDALSLKSPNNPLPAIHYFLHPVPFFLSGTYPEGYLDMVKTPMDFGTIQSKLMNAEYQDVRDFTQDCRLVITNCKTYHTGREESNFIMSQAEILEEFLFPRLEELESYDQKPKAASARQKSQNPPVPDLLKPRQDFMLSLLKFLKELQYKDSTTKIVEPAAFHFERPVNTQFITDYLQFVKVPMDISTVESNVMANKYIHAEDFEHDVMLIFRNCELYNVPKHNRHIVKLAKHCANNFRKQYFIRIKAFDASGGTTFMPQDKKDKKRVLDNEGVNNDLPASKKSRKTPINIPAVTAKPKPQKKALPRIIISTSGPLPLHVAIAKIKQDFPLRRPHKDLESWEGACSRFFRELKKHPWISSSKRFVFDAPVTLLHPEIKESYLALIKKPMDLTTAECKLLQGGIYSGPQEFVHDVALVFSNAEMFNKAGNEQGDPTSCAYYDASRHLLRYTRWLSLETISEFLIDDSGSEGAVERGPISQWRLSTSNLSDARKEMEEIVFSQVIDLSDEGDRSTWMEGECEKLLKVLRHQSDQKRMKYFLTPFYPADYFAYISKPMAWENIHQGLKERKYETFGDVIADLRLIFSNALKYNGRTKDTDPFSRDAYDSAQVMSDKLESAIKRSLITIGDRVEREKVEQVVLDREEEIERKEEEERMKKEWQEERERAETSEAGAPKIRQPAVKVRRSNVRKGLDFDFPFYEEEGSTEQSVIEVLSKQKALYEEQQRERIQMMKVTKHVARIVHHRLLERTQAIKWAVEMSDKVAANLAQNQASGGTGTSNAENCHNEGLNAPSNVSSFLQQEERSRIALTLMNKDIKKKKVKKRRRLFFE</sequence>
<reference evidence="5 6" key="1">
    <citation type="journal article" date="2021" name="Sci. Rep.">
        <title>The genome of the diatom Chaetoceros tenuissimus carries an ancient integrated fragment of an extant virus.</title>
        <authorList>
            <person name="Hongo Y."/>
            <person name="Kimura K."/>
            <person name="Takaki Y."/>
            <person name="Yoshida Y."/>
            <person name="Baba S."/>
            <person name="Kobayashi G."/>
            <person name="Nagasaki K."/>
            <person name="Hano T."/>
            <person name="Tomaru Y."/>
        </authorList>
    </citation>
    <scope>NUCLEOTIDE SEQUENCE [LARGE SCALE GENOMIC DNA]</scope>
    <source>
        <strain evidence="5 6">NIES-3715</strain>
    </source>
</reference>
<keyword evidence="1 2" id="KW-0103">Bromodomain</keyword>
<evidence type="ECO:0000256" key="2">
    <source>
        <dbReference type="PROSITE-ProRule" id="PRU00035"/>
    </source>
</evidence>
<dbReference type="InterPro" id="IPR001487">
    <property type="entry name" value="Bromodomain"/>
</dbReference>
<feature type="compositionally biased region" description="Polar residues" evidence="3">
    <location>
        <begin position="271"/>
        <end position="280"/>
    </location>
</feature>
<proteinExistence type="predicted"/>
<dbReference type="GO" id="GO:0006338">
    <property type="term" value="P:chromatin remodeling"/>
    <property type="evidence" value="ECO:0007669"/>
    <property type="project" value="TreeGrafter"/>
</dbReference>
<evidence type="ECO:0000256" key="3">
    <source>
        <dbReference type="SAM" id="MobiDB-lite"/>
    </source>
</evidence>
<feature type="domain" description="Bromo" evidence="4">
    <location>
        <begin position="1018"/>
        <end position="1069"/>
    </location>
</feature>
<dbReference type="PANTHER" id="PTHR22880:SF225">
    <property type="entry name" value="BROMODOMAIN-CONTAINING PROTEIN BET-1-RELATED"/>
    <property type="match status" value="1"/>
</dbReference>
<dbReference type="GO" id="GO:0005634">
    <property type="term" value="C:nucleus"/>
    <property type="evidence" value="ECO:0007669"/>
    <property type="project" value="TreeGrafter"/>
</dbReference>
<comment type="caution">
    <text evidence="5">The sequence shown here is derived from an EMBL/GenBank/DDBJ whole genome shotgun (WGS) entry which is preliminary data.</text>
</comment>
<dbReference type="PROSITE" id="PS00633">
    <property type="entry name" value="BROMODOMAIN_1"/>
    <property type="match status" value="1"/>
</dbReference>
<feature type="compositionally biased region" description="Basic and acidic residues" evidence="3">
    <location>
        <begin position="732"/>
        <end position="742"/>
    </location>
</feature>
<dbReference type="PANTHER" id="PTHR22880">
    <property type="entry name" value="FALZ-RELATED BROMODOMAIN-CONTAINING PROTEINS"/>
    <property type="match status" value="1"/>
</dbReference>